<gene>
    <name evidence="2" type="ORF">GYMLUDRAFT_40489</name>
</gene>
<dbReference type="Proteomes" id="UP000053593">
    <property type="component" value="Unassembled WGS sequence"/>
</dbReference>
<dbReference type="AlphaFoldDB" id="A0A0D0BJ51"/>
<keyword evidence="1" id="KW-0732">Signal</keyword>
<reference evidence="2 3" key="1">
    <citation type="submission" date="2014-04" db="EMBL/GenBank/DDBJ databases">
        <title>Evolutionary Origins and Diversification of the Mycorrhizal Mutualists.</title>
        <authorList>
            <consortium name="DOE Joint Genome Institute"/>
            <consortium name="Mycorrhizal Genomics Consortium"/>
            <person name="Kohler A."/>
            <person name="Kuo A."/>
            <person name="Nagy L.G."/>
            <person name="Floudas D."/>
            <person name="Copeland A."/>
            <person name="Barry K.W."/>
            <person name="Cichocki N."/>
            <person name="Veneault-Fourrey C."/>
            <person name="LaButti K."/>
            <person name="Lindquist E.A."/>
            <person name="Lipzen A."/>
            <person name="Lundell T."/>
            <person name="Morin E."/>
            <person name="Murat C."/>
            <person name="Riley R."/>
            <person name="Ohm R."/>
            <person name="Sun H."/>
            <person name="Tunlid A."/>
            <person name="Henrissat B."/>
            <person name="Grigoriev I.V."/>
            <person name="Hibbett D.S."/>
            <person name="Martin F."/>
        </authorList>
    </citation>
    <scope>NUCLEOTIDE SEQUENCE [LARGE SCALE GENOMIC DNA]</scope>
    <source>
        <strain evidence="2 3">FD-317 M1</strain>
    </source>
</reference>
<feature type="chain" id="PRO_5002207783" evidence="1">
    <location>
        <begin position="21"/>
        <end position="377"/>
    </location>
</feature>
<evidence type="ECO:0000313" key="3">
    <source>
        <dbReference type="Proteomes" id="UP000053593"/>
    </source>
</evidence>
<dbReference type="HOGENOM" id="CLU_733740_0_0_1"/>
<feature type="signal peptide" evidence="1">
    <location>
        <begin position="1"/>
        <end position="20"/>
    </location>
</feature>
<evidence type="ECO:0000313" key="2">
    <source>
        <dbReference type="EMBL" id="KIK64200.1"/>
    </source>
</evidence>
<evidence type="ECO:0000256" key="1">
    <source>
        <dbReference type="SAM" id="SignalP"/>
    </source>
</evidence>
<proteinExistence type="predicted"/>
<keyword evidence="3" id="KW-1185">Reference proteome</keyword>
<accession>A0A0D0BJ51</accession>
<organism evidence="2 3">
    <name type="scientific">Collybiopsis luxurians FD-317 M1</name>
    <dbReference type="NCBI Taxonomy" id="944289"/>
    <lineage>
        <taxon>Eukaryota</taxon>
        <taxon>Fungi</taxon>
        <taxon>Dikarya</taxon>
        <taxon>Basidiomycota</taxon>
        <taxon>Agaricomycotina</taxon>
        <taxon>Agaricomycetes</taxon>
        <taxon>Agaricomycetidae</taxon>
        <taxon>Agaricales</taxon>
        <taxon>Marasmiineae</taxon>
        <taxon>Omphalotaceae</taxon>
        <taxon>Collybiopsis</taxon>
        <taxon>Collybiopsis luxurians</taxon>
    </lineage>
</organism>
<protein>
    <submittedName>
        <fullName evidence="2">Uncharacterized protein</fullName>
    </submittedName>
</protein>
<dbReference type="EMBL" id="KN834762">
    <property type="protein sequence ID" value="KIK64200.1"/>
    <property type="molecule type" value="Genomic_DNA"/>
</dbReference>
<sequence>MPRLSFLSIASLALAAHGAAFPSSHVKRATPATWDQLLQAQLTAVTLSYNNPVWVNGIDASMASLQSLIDESNNILGLVFNLPGTIDADWNDIQNGWFTAIPTVAIDGVTIADICQQYTDSFLSSSLLSTPSSSYLQILNSLKSNLTNAVAQMQSPAAFSVFNQTVMLTIQGYDNYFNTQEAAINNEISGIQSEIKTVRQNIHNDHINIALGNADAGLLGFDKIAAVALFDDAGEAFGDLLSAVYKKAGIDGESISNSASSDLAKQQETLSDLTISLQATEEAAVEIAMIKSKVDFYYYYVQDAANFAGSFTSFYTALSTVVDGLIAMVESGVLQNGDYWAPNPGPPVEWVTYREMGMNLLQTSCTAFGQMQLPLPQ</sequence>
<name>A0A0D0BJ51_9AGAR</name>